<dbReference type="AlphaFoldDB" id="A0A4R8II91"/>
<dbReference type="EMBL" id="SOEO01000001">
    <property type="protein sequence ID" value="TDX86623.1"/>
    <property type="molecule type" value="Genomic_DNA"/>
</dbReference>
<accession>A0A4R8II91</accession>
<comment type="caution">
    <text evidence="1">The sequence shown here is derived from an EMBL/GenBank/DDBJ whole genome shotgun (WGS) entry which is preliminary data.</text>
</comment>
<organism evidence="1 2">
    <name type="scientific">Epilithonimonas xixisoli</name>
    <dbReference type="NCBI Taxonomy" id="1476462"/>
    <lineage>
        <taxon>Bacteria</taxon>
        <taxon>Pseudomonadati</taxon>
        <taxon>Bacteroidota</taxon>
        <taxon>Flavobacteriia</taxon>
        <taxon>Flavobacteriales</taxon>
        <taxon>Weeksellaceae</taxon>
        <taxon>Chryseobacterium group</taxon>
        <taxon>Epilithonimonas</taxon>
    </lineage>
</organism>
<evidence type="ECO:0000313" key="2">
    <source>
        <dbReference type="Proteomes" id="UP000295313"/>
    </source>
</evidence>
<dbReference type="Proteomes" id="UP000295313">
    <property type="component" value="Unassembled WGS sequence"/>
</dbReference>
<keyword evidence="2" id="KW-1185">Reference proteome</keyword>
<dbReference type="OrthoDB" id="1253051at2"/>
<name>A0A4R8II91_9FLAO</name>
<gene>
    <name evidence="1" type="ORF">B0I22_0760</name>
</gene>
<reference evidence="1 2" key="1">
    <citation type="submission" date="2019-03" db="EMBL/GenBank/DDBJ databases">
        <title>Genomic Encyclopedia of Type Strains, Phase III (KMG-III): the genomes of soil and plant-associated and newly described type strains.</title>
        <authorList>
            <person name="Whitman W."/>
        </authorList>
    </citation>
    <scope>NUCLEOTIDE SEQUENCE [LARGE SCALE GENOMIC DNA]</scope>
    <source>
        <strain evidence="1 2">CGMCC 1.12802</strain>
    </source>
</reference>
<evidence type="ECO:0000313" key="1">
    <source>
        <dbReference type="EMBL" id="TDX86623.1"/>
    </source>
</evidence>
<sequence>MKKIIFSLLFSLGFIFGSAQINMPKPIVIVQNVVMGSLTLNSLDPNKIESIQVFKTPSSETANFDDLVKNGLINVKLKEEMSIESLTISEAKKRFELPANALVFLNDIQVHNETILIAEDLLKTTRVINPDKKVNNFTAPVLSIKAD</sequence>
<dbReference type="RefSeq" id="WP_133943278.1">
    <property type="nucleotide sequence ID" value="NZ_SOEO01000001.1"/>
</dbReference>
<proteinExistence type="predicted"/>
<protein>
    <submittedName>
        <fullName evidence="1">Uncharacterized protein</fullName>
    </submittedName>
</protein>